<keyword evidence="1 6" id="KW-0597">Phosphoprotein</keyword>
<dbReference type="InterPro" id="IPR001867">
    <property type="entry name" value="OmpR/PhoB-type_DNA-bd"/>
</dbReference>
<gene>
    <name evidence="10" type="ORF">Cci01nite_72740</name>
</gene>
<evidence type="ECO:0000256" key="2">
    <source>
        <dbReference type="ARBA" id="ARBA00023012"/>
    </source>
</evidence>
<reference evidence="10 11" key="1">
    <citation type="submission" date="2021-01" db="EMBL/GenBank/DDBJ databases">
        <title>Whole genome shotgun sequence of Catellatospora citrea NBRC 14495.</title>
        <authorList>
            <person name="Komaki H."/>
            <person name="Tamura T."/>
        </authorList>
    </citation>
    <scope>NUCLEOTIDE SEQUENCE [LARGE SCALE GENOMIC DNA]</scope>
    <source>
        <strain evidence="10 11">NBRC 14495</strain>
    </source>
</reference>
<dbReference type="SUPFAM" id="SSF52172">
    <property type="entry name" value="CheY-like"/>
    <property type="match status" value="1"/>
</dbReference>
<dbReference type="PANTHER" id="PTHR48111:SF28">
    <property type="entry name" value="TRANSCRIPTIONAL REGULATORY PROTEIN TCRX-RELATED"/>
    <property type="match status" value="1"/>
</dbReference>
<evidence type="ECO:0000259" key="8">
    <source>
        <dbReference type="PROSITE" id="PS50110"/>
    </source>
</evidence>
<comment type="caution">
    <text evidence="10">The sequence shown here is derived from an EMBL/GenBank/DDBJ whole genome shotgun (WGS) entry which is preliminary data.</text>
</comment>
<dbReference type="Gene3D" id="6.10.250.690">
    <property type="match status" value="1"/>
</dbReference>
<keyword evidence="5" id="KW-0804">Transcription</keyword>
<dbReference type="InterPro" id="IPR016032">
    <property type="entry name" value="Sig_transdc_resp-reg_C-effctor"/>
</dbReference>
<evidence type="ECO:0000256" key="3">
    <source>
        <dbReference type="ARBA" id="ARBA00023015"/>
    </source>
</evidence>
<keyword evidence="2" id="KW-0902">Two-component regulatory system</keyword>
<dbReference type="SMART" id="SM00862">
    <property type="entry name" value="Trans_reg_C"/>
    <property type="match status" value="1"/>
</dbReference>
<keyword evidence="3" id="KW-0805">Transcription regulation</keyword>
<evidence type="ECO:0000256" key="5">
    <source>
        <dbReference type="ARBA" id="ARBA00023163"/>
    </source>
</evidence>
<dbReference type="FunFam" id="1.10.10.10:FF:000005">
    <property type="entry name" value="Two-component system response regulator"/>
    <property type="match status" value="1"/>
</dbReference>
<feature type="domain" description="Response regulatory" evidence="8">
    <location>
        <begin position="31"/>
        <end position="145"/>
    </location>
</feature>
<dbReference type="FunFam" id="3.40.50.2300:FF:000001">
    <property type="entry name" value="DNA-binding response regulator PhoB"/>
    <property type="match status" value="1"/>
</dbReference>
<dbReference type="Pfam" id="PF00072">
    <property type="entry name" value="Response_reg"/>
    <property type="match status" value="1"/>
</dbReference>
<proteinExistence type="predicted"/>
<dbReference type="InterPro" id="IPR036388">
    <property type="entry name" value="WH-like_DNA-bd_sf"/>
</dbReference>
<dbReference type="EMBL" id="BONH01000048">
    <property type="protein sequence ID" value="GIG02181.1"/>
    <property type="molecule type" value="Genomic_DNA"/>
</dbReference>
<dbReference type="Gene3D" id="1.10.10.10">
    <property type="entry name" value="Winged helix-like DNA-binding domain superfamily/Winged helix DNA-binding domain"/>
    <property type="match status" value="1"/>
</dbReference>
<evidence type="ECO:0000256" key="4">
    <source>
        <dbReference type="ARBA" id="ARBA00023125"/>
    </source>
</evidence>
<evidence type="ECO:0000313" key="10">
    <source>
        <dbReference type="EMBL" id="GIG02181.1"/>
    </source>
</evidence>
<dbReference type="PROSITE" id="PS51755">
    <property type="entry name" value="OMPR_PHOB"/>
    <property type="match status" value="1"/>
</dbReference>
<protein>
    <submittedName>
        <fullName evidence="10">DNA-binding response regulator</fullName>
    </submittedName>
</protein>
<dbReference type="GO" id="GO:0006355">
    <property type="term" value="P:regulation of DNA-templated transcription"/>
    <property type="evidence" value="ECO:0007669"/>
    <property type="project" value="InterPro"/>
</dbReference>
<dbReference type="GO" id="GO:0032993">
    <property type="term" value="C:protein-DNA complex"/>
    <property type="evidence" value="ECO:0007669"/>
    <property type="project" value="TreeGrafter"/>
</dbReference>
<dbReference type="InterPro" id="IPR039420">
    <property type="entry name" value="WalR-like"/>
</dbReference>
<dbReference type="Pfam" id="PF00486">
    <property type="entry name" value="Trans_reg_C"/>
    <property type="match status" value="1"/>
</dbReference>
<evidence type="ECO:0000256" key="1">
    <source>
        <dbReference type="ARBA" id="ARBA00022553"/>
    </source>
</evidence>
<accession>A0A8J3KS56</accession>
<dbReference type="PANTHER" id="PTHR48111">
    <property type="entry name" value="REGULATOR OF RPOS"/>
    <property type="match status" value="1"/>
</dbReference>
<evidence type="ECO:0000259" key="9">
    <source>
        <dbReference type="PROSITE" id="PS51755"/>
    </source>
</evidence>
<dbReference type="GO" id="GO:0000976">
    <property type="term" value="F:transcription cis-regulatory region binding"/>
    <property type="evidence" value="ECO:0007669"/>
    <property type="project" value="TreeGrafter"/>
</dbReference>
<organism evidence="10 11">
    <name type="scientific">Catellatospora citrea</name>
    <dbReference type="NCBI Taxonomy" id="53366"/>
    <lineage>
        <taxon>Bacteria</taxon>
        <taxon>Bacillati</taxon>
        <taxon>Actinomycetota</taxon>
        <taxon>Actinomycetes</taxon>
        <taxon>Micromonosporales</taxon>
        <taxon>Micromonosporaceae</taxon>
        <taxon>Catellatospora</taxon>
    </lineage>
</organism>
<dbReference type="PROSITE" id="PS50110">
    <property type="entry name" value="RESPONSE_REGULATORY"/>
    <property type="match status" value="1"/>
</dbReference>
<dbReference type="GO" id="GO:0005829">
    <property type="term" value="C:cytosol"/>
    <property type="evidence" value="ECO:0007669"/>
    <property type="project" value="TreeGrafter"/>
</dbReference>
<dbReference type="SUPFAM" id="SSF46894">
    <property type="entry name" value="C-terminal effector domain of the bipartite response regulators"/>
    <property type="match status" value="1"/>
</dbReference>
<feature type="domain" description="OmpR/PhoB-type" evidence="9">
    <location>
        <begin position="158"/>
        <end position="255"/>
    </location>
</feature>
<keyword evidence="11" id="KW-1185">Reference proteome</keyword>
<dbReference type="CDD" id="cd00383">
    <property type="entry name" value="trans_reg_C"/>
    <property type="match status" value="1"/>
</dbReference>
<keyword evidence="4 7" id="KW-0238">DNA-binding</keyword>
<sequence length="258" mass="28773">MRAGSGTLATPDDARTWWEWSMKPEKGEQRRLLVVDDEPTIVSLLSASLRFVGFEVRTAATGAQALAVAAEFKPELLVLDVMLPDCDGFEVVRRLRAGGAHVPVLFLTARDGVQDKITGLTVGGDDYVTKPFSLEEVVARIRAVLRRTYTGAAAPTDDTTLRFADLELDEETHDVRRAGKLVRLSPTEFKLLHYLLVNADRVVSKAQILDHVWRYDFGGDARIVESYISLLRRKVDTVDPPLIHTLRGFGYSLRLPRS</sequence>
<evidence type="ECO:0000313" key="11">
    <source>
        <dbReference type="Proteomes" id="UP000659904"/>
    </source>
</evidence>
<evidence type="ECO:0000256" key="6">
    <source>
        <dbReference type="PROSITE-ProRule" id="PRU00169"/>
    </source>
</evidence>
<evidence type="ECO:0000256" key="7">
    <source>
        <dbReference type="PROSITE-ProRule" id="PRU01091"/>
    </source>
</evidence>
<dbReference type="InterPro" id="IPR011006">
    <property type="entry name" value="CheY-like_superfamily"/>
</dbReference>
<dbReference type="GO" id="GO:0000156">
    <property type="term" value="F:phosphorelay response regulator activity"/>
    <property type="evidence" value="ECO:0007669"/>
    <property type="project" value="TreeGrafter"/>
</dbReference>
<name>A0A8J3KS56_9ACTN</name>
<dbReference type="AlphaFoldDB" id="A0A8J3KS56"/>
<dbReference type="Gene3D" id="3.40.50.2300">
    <property type="match status" value="1"/>
</dbReference>
<dbReference type="SMART" id="SM00448">
    <property type="entry name" value="REC"/>
    <property type="match status" value="1"/>
</dbReference>
<feature type="modified residue" description="4-aspartylphosphate" evidence="6">
    <location>
        <position position="80"/>
    </location>
</feature>
<dbReference type="Proteomes" id="UP000659904">
    <property type="component" value="Unassembled WGS sequence"/>
</dbReference>
<dbReference type="InterPro" id="IPR001789">
    <property type="entry name" value="Sig_transdc_resp-reg_receiver"/>
</dbReference>
<feature type="DNA-binding region" description="OmpR/PhoB-type" evidence="7">
    <location>
        <begin position="158"/>
        <end position="255"/>
    </location>
</feature>